<accession>A0A6A4MYJ5</accession>
<gene>
    <name evidence="1" type="ORF">Lalb_Chr24g0395501</name>
</gene>
<organism evidence="1 2">
    <name type="scientific">Lupinus albus</name>
    <name type="common">White lupine</name>
    <name type="synonym">Lupinus termis</name>
    <dbReference type="NCBI Taxonomy" id="3870"/>
    <lineage>
        <taxon>Eukaryota</taxon>
        <taxon>Viridiplantae</taxon>
        <taxon>Streptophyta</taxon>
        <taxon>Embryophyta</taxon>
        <taxon>Tracheophyta</taxon>
        <taxon>Spermatophyta</taxon>
        <taxon>Magnoliopsida</taxon>
        <taxon>eudicotyledons</taxon>
        <taxon>Gunneridae</taxon>
        <taxon>Pentapetalae</taxon>
        <taxon>rosids</taxon>
        <taxon>fabids</taxon>
        <taxon>Fabales</taxon>
        <taxon>Fabaceae</taxon>
        <taxon>Papilionoideae</taxon>
        <taxon>50 kb inversion clade</taxon>
        <taxon>genistoids sensu lato</taxon>
        <taxon>core genistoids</taxon>
        <taxon>Genisteae</taxon>
        <taxon>Lupinus</taxon>
    </lineage>
</organism>
<dbReference type="PROSITE" id="PS51257">
    <property type="entry name" value="PROKAR_LIPOPROTEIN"/>
    <property type="match status" value="1"/>
</dbReference>
<evidence type="ECO:0000313" key="2">
    <source>
        <dbReference type="Proteomes" id="UP000447434"/>
    </source>
</evidence>
<name>A0A6A4MYJ5_LUPAL</name>
<evidence type="ECO:0000313" key="1">
    <source>
        <dbReference type="EMBL" id="KAE9585833.1"/>
    </source>
</evidence>
<reference evidence="2" key="1">
    <citation type="journal article" date="2020" name="Nat. Commun.">
        <title>Genome sequence of the cluster root forming white lupin.</title>
        <authorList>
            <person name="Hufnagel B."/>
            <person name="Marques A."/>
            <person name="Soriano A."/>
            <person name="Marques L."/>
            <person name="Divol F."/>
            <person name="Doumas P."/>
            <person name="Sallet E."/>
            <person name="Mancinotti D."/>
            <person name="Carrere S."/>
            <person name="Marande W."/>
            <person name="Arribat S."/>
            <person name="Keller J."/>
            <person name="Huneau C."/>
            <person name="Blein T."/>
            <person name="Aime D."/>
            <person name="Laguerre M."/>
            <person name="Taylor J."/>
            <person name="Schubert V."/>
            <person name="Nelson M."/>
            <person name="Geu-Flores F."/>
            <person name="Crespi M."/>
            <person name="Gallardo-Guerrero K."/>
            <person name="Delaux P.-M."/>
            <person name="Salse J."/>
            <person name="Berges H."/>
            <person name="Guyot R."/>
            <person name="Gouzy J."/>
            <person name="Peret B."/>
        </authorList>
    </citation>
    <scope>NUCLEOTIDE SEQUENCE [LARGE SCALE GENOMIC DNA]</scope>
    <source>
        <strain evidence="2">cv. Amiga</strain>
    </source>
</reference>
<protein>
    <submittedName>
        <fullName evidence="1">Uncharacterized protein</fullName>
    </submittedName>
</protein>
<dbReference type="AlphaFoldDB" id="A0A6A4MYJ5"/>
<keyword evidence="2" id="KW-1185">Reference proteome</keyword>
<sequence length="107" mass="10625">MKFPLSTSSSARMVFLPSLIGISCLAFVPSTGGTTLGFSFTASPLESSIIASDSSCFLSTAPFSFSTSVGGADSDFSVTTASEGSPATFSVDSATDAASCVLASSPP</sequence>
<dbReference type="EMBL" id="WOCE01000024">
    <property type="protein sequence ID" value="KAE9585833.1"/>
    <property type="molecule type" value="Genomic_DNA"/>
</dbReference>
<comment type="caution">
    <text evidence="1">The sequence shown here is derived from an EMBL/GenBank/DDBJ whole genome shotgun (WGS) entry which is preliminary data.</text>
</comment>
<dbReference type="Proteomes" id="UP000447434">
    <property type="component" value="Chromosome 24"/>
</dbReference>
<proteinExistence type="predicted"/>